<accession>A0ABQ6A039</accession>
<evidence type="ECO:0000313" key="3">
    <source>
        <dbReference type="EMBL" id="GLR64276.1"/>
    </source>
</evidence>
<proteinExistence type="predicted"/>
<dbReference type="EMBL" id="BSOR01000029">
    <property type="protein sequence ID" value="GLR64276.1"/>
    <property type="molecule type" value="Genomic_DNA"/>
</dbReference>
<gene>
    <name evidence="3" type="ORF">GCM10007878_17140</name>
</gene>
<dbReference type="Gene3D" id="3.10.540.10">
    <property type="entry name" value="duf1285 like domain"/>
    <property type="match status" value="1"/>
</dbReference>
<evidence type="ECO:0000259" key="2">
    <source>
        <dbReference type="Pfam" id="PF21028"/>
    </source>
</evidence>
<reference evidence="4" key="1">
    <citation type="journal article" date="2019" name="Int. J. Syst. Evol. Microbiol.">
        <title>The Global Catalogue of Microorganisms (GCM) 10K type strain sequencing project: providing services to taxonomists for standard genome sequencing and annotation.</title>
        <authorList>
            <consortium name="The Broad Institute Genomics Platform"/>
            <consortium name="The Broad Institute Genome Sequencing Center for Infectious Disease"/>
            <person name="Wu L."/>
            <person name="Ma J."/>
        </authorList>
    </citation>
    <scope>NUCLEOTIDE SEQUENCE [LARGE SCALE GENOMIC DNA]</scope>
    <source>
        <strain evidence="4">NBRC 100033</strain>
    </source>
</reference>
<dbReference type="InterPro" id="IPR023361">
    <property type="entry name" value="DUF1285_beta_roll_sf"/>
</dbReference>
<protein>
    <recommendedName>
        <fullName evidence="5">DUF1285 domain-containing protein</fullName>
    </recommendedName>
</protein>
<evidence type="ECO:0008006" key="5">
    <source>
        <dbReference type="Google" id="ProtNLM"/>
    </source>
</evidence>
<dbReference type="Proteomes" id="UP001156682">
    <property type="component" value="Unassembled WGS sequence"/>
</dbReference>
<dbReference type="InterPro" id="IPR048342">
    <property type="entry name" value="DUF1285_C"/>
</dbReference>
<dbReference type="InterPro" id="IPR010707">
    <property type="entry name" value="DUF1285"/>
</dbReference>
<name>A0ABQ6A039_9GAMM</name>
<evidence type="ECO:0000259" key="1">
    <source>
        <dbReference type="Pfam" id="PF06938"/>
    </source>
</evidence>
<evidence type="ECO:0000313" key="4">
    <source>
        <dbReference type="Proteomes" id="UP001156682"/>
    </source>
</evidence>
<organism evidence="3 4">
    <name type="scientific">Marinospirillum insulare</name>
    <dbReference type="NCBI Taxonomy" id="217169"/>
    <lineage>
        <taxon>Bacteria</taxon>
        <taxon>Pseudomonadati</taxon>
        <taxon>Pseudomonadota</taxon>
        <taxon>Gammaproteobacteria</taxon>
        <taxon>Oceanospirillales</taxon>
        <taxon>Oceanospirillaceae</taxon>
        <taxon>Marinospirillum</taxon>
    </lineage>
</organism>
<feature type="domain" description="DUF1285" evidence="1">
    <location>
        <begin position="24"/>
        <end position="89"/>
    </location>
</feature>
<dbReference type="Pfam" id="PF06938">
    <property type="entry name" value="DUF1285_N"/>
    <property type="match status" value="1"/>
</dbReference>
<dbReference type="RefSeq" id="WP_027851499.1">
    <property type="nucleotide sequence ID" value="NZ_BSOR01000029.1"/>
</dbReference>
<dbReference type="Pfam" id="PF21028">
    <property type="entry name" value="DUF1285_C"/>
    <property type="match status" value="1"/>
</dbReference>
<feature type="domain" description="DUF1285" evidence="2">
    <location>
        <begin position="92"/>
        <end position="185"/>
    </location>
</feature>
<comment type="caution">
    <text evidence="3">The sequence shown here is derived from an EMBL/GenBank/DDBJ whole genome shotgun (WGS) entry which is preliminary data.</text>
</comment>
<dbReference type="InterPro" id="IPR048341">
    <property type="entry name" value="DUF1285_N"/>
</dbReference>
<dbReference type="PIRSF" id="PIRSF029557">
    <property type="entry name" value="UCP029557"/>
    <property type="match status" value="1"/>
</dbReference>
<sequence>MSTSSVLLQLASKISLNPHEKGLPPIHEWQPEQVVDIDLSIDHQGQWFHQGQPFIRTELVRLFSTLLRLEEDAHYYLITPVEKVLVKVAEVPFLIVAAQQTIQKGQPTLILETNLSDSFQLNADHPLRVVTQASGEPRPYVRVRDQLEARILPQVFYQLVDLAETRQENQKTCLYLTSASAEFQLGCFD</sequence>
<keyword evidence="4" id="KW-1185">Reference proteome</keyword>
<dbReference type="Gene3D" id="2.30.270.10">
    <property type="entry name" value="duf1285 protein"/>
    <property type="match status" value="1"/>
</dbReference>